<dbReference type="Pfam" id="PF08441">
    <property type="entry name" value="Integrin_A_Ig_1"/>
    <property type="match status" value="1"/>
</dbReference>
<dbReference type="GeneID" id="105365968"/>
<dbReference type="Pfam" id="PF01839">
    <property type="entry name" value="FG-GAP"/>
    <property type="match status" value="3"/>
</dbReference>
<dbReference type="SUPFAM" id="SSF69318">
    <property type="entry name" value="Integrin alpha N-terminal domain"/>
    <property type="match status" value="1"/>
</dbReference>
<keyword evidence="4" id="KW-0732">Signal</keyword>
<feature type="domain" description="Integrin alpha first immunoglubulin-like" evidence="14">
    <location>
        <begin position="449"/>
        <end position="594"/>
    </location>
</feature>
<evidence type="ECO:0000259" key="16">
    <source>
        <dbReference type="Pfam" id="PF20806"/>
    </source>
</evidence>
<feature type="repeat" description="FG-GAP" evidence="12">
    <location>
        <begin position="339"/>
        <end position="398"/>
    </location>
</feature>
<dbReference type="GO" id="GO:0008305">
    <property type="term" value="C:integrin complex"/>
    <property type="evidence" value="ECO:0007669"/>
    <property type="project" value="InterPro"/>
</dbReference>
<feature type="repeat" description="FG-GAP" evidence="12">
    <location>
        <begin position="274"/>
        <end position="338"/>
    </location>
</feature>
<dbReference type="Pfam" id="PF20806">
    <property type="entry name" value="Integrin_A_Ig_3"/>
    <property type="match status" value="1"/>
</dbReference>
<dbReference type="InterPro" id="IPR013519">
    <property type="entry name" value="Int_alpha_beta-p"/>
</dbReference>
<dbReference type="GO" id="GO:0007229">
    <property type="term" value="P:integrin-mediated signaling pathway"/>
    <property type="evidence" value="ECO:0007669"/>
    <property type="project" value="UniProtKB-KW"/>
</dbReference>
<dbReference type="InterPro" id="IPR032695">
    <property type="entry name" value="Integrin_dom_sf"/>
</dbReference>
<evidence type="ECO:0000256" key="12">
    <source>
        <dbReference type="PROSITE-ProRule" id="PRU00803"/>
    </source>
</evidence>
<dbReference type="Gene3D" id="1.20.5.930">
    <property type="entry name" value="Bicelle-embedded integrin alpha(iib) transmembrane segment"/>
    <property type="match status" value="1"/>
</dbReference>
<dbReference type="RefSeq" id="XP_011502569.1">
    <property type="nucleotide sequence ID" value="XM_011504267.1"/>
</dbReference>
<dbReference type="PANTHER" id="PTHR23220">
    <property type="entry name" value="INTEGRIN ALPHA"/>
    <property type="match status" value="1"/>
</dbReference>
<keyword evidence="5" id="KW-0677">Repeat</keyword>
<evidence type="ECO:0000256" key="11">
    <source>
        <dbReference type="ARBA" id="ARBA00023180"/>
    </source>
</evidence>
<keyword evidence="7 13" id="KW-1133">Transmembrane helix</keyword>
<evidence type="ECO:0000256" key="4">
    <source>
        <dbReference type="ARBA" id="ARBA00022729"/>
    </source>
</evidence>
<dbReference type="Gene3D" id="2.60.40.1460">
    <property type="entry name" value="Integrin domains. Chain A, domain 2"/>
    <property type="match status" value="1"/>
</dbReference>
<dbReference type="GO" id="GO:0009897">
    <property type="term" value="C:external side of plasma membrane"/>
    <property type="evidence" value="ECO:0007669"/>
    <property type="project" value="TreeGrafter"/>
</dbReference>
<dbReference type="SUPFAM" id="SSF69179">
    <property type="entry name" value="Integrin domains"/>
    <property type="match status" value="3"/>
</dbReference>
<dbReference type="InterPro" id="IPR000413">
    <property type="entry name" value="Integrin_alpha"/>
</dbReference>
<dbReference type="GO" id="GO:0005178">
    <property type="term" value="F:integrin binding"/>
    <property type="evidence" value="ECO:0007669"/>
    <property type="project" value="TreeGrafter"/>
</dbReference>
<dbReference type="GO" id="GO:0033627">
    <property type="term" value="P:cell adhesion mediated by integrin"/>
    <property type="evidence" value="ECO:0007669"/>
    <property type="project" value="TreeGrafter"/>
</dbReference>
<evidence type="ECO:0000259" key="14">
    <source>
        <dbReference type="Pfam" id="PF08441"/>
    </source>
</evidence>
<dbReference type="PRINTS" id="PR01185">
    <property type="entry name" value="INTEGRINA"/>
</dbReference>
<evidence type="ECO:0000313" key="17">
    <source>
        <dbReference type="Proteomes" id="UP000695007"/>
    </source>
</evidence>
<dbReference type="InterPro" id="IPR048286">
    <property type="entry name" value="Integrin_alpha_Ig-like_3"/>
</dbReference>
<gene>
    <name evidence="18" type="primary">LOC105365968</name>
</gene>
<dbReference type="InterPro" id="IPR018184">
    <property type="entry name" value="Integrin_alpha_C_CS"/>
</dbReference>
<feature type="domain" description="Integrin alpha second immunoglobulin-like" evidence="15">
    <location>
        <begin position="610"/>
        <end position="750"/>
    </location>
</feature>
<feature type="transmembrane region" description="Helical" evidence="13">
    <location>
        <begin position="1050"/>
        <end position="1074"/>
    </location>
</feature>
<keyword evidence="3 13" id="KW-0812">Transmembrane</keyword>
<dbReference type="Gene3D" id="2.60.40.1510">
    <property type="entry name" value="ntegrin, alpha v. Chain A, domain 3"/>
    <property type="match status" value="1"/>
</dbReference>
<evidence type="ECO:0000256" key="2">
    <source>
        <dbReference type="ARBA" id="ARBA00008054"/>
    </source>
</evidence>
<dbReference type="InterPro" id="IPR013517">
    <property type="entry name" value="FG-GAP"/>
</dbReference>
<dbReference type="GO" id="GO:0048513">
    <property type="term" value="P:animal organ development"/>
    <property type="evidence" value="ECO:0007669"/>
    <property type="project" value="UniProtKB-ARBA"/>
</dbReference>
<evidence type="ECO:0000256" key="10">
    <source>
        <dbReference type="ARBA" id="ARBA00023170"/>
    </source>
</evidence>
<evidence type="ECO:0000256" key="13">
    <source>
        <dbReference type="RuleBase" id="RU003762"/>
    </source>
</evidence>
<evidence type="ECO:0000256" key="1">
    <source>
        <dbReference type="ARBA" id="ARBA00004479"/>
    </source>
</evidence>
<evidence type="ECO:0000256" key="3">
    <source>
        <dbReference type="ARBA" id="ARBA00022692"/>
    </source>
</evidence>
<feature type="domain" description="Integrin alpha third immunoglobulin-like" evidence="16">
    <location>
        <begin position="760"/>
        <end position="1011"/>
    </location>
</feature>
<feature type="repeat" description="FG-GAP" evidence="12">
    <location>
        <begin position="143"/>
        <end position="196"/>
    </location>
</feature>
<dbReference type="PANTHER" id="PTHR23220:SF133">
    <property type="entry name" value="INTEGRIN ALPHA-PS2"/>
    <property type="match status" value="1"/>
</dbReference>
<dbReference type="PROSITE" id="PS51470">
    <property type="entry name" value="FG_GAP"/>
    <property type="match status" value="5"/>
</dbReference>
<keyword evidence="11" id="KW-0325">Glycoprotein</keyword>
<keyword evidence="17" id="KW-1185">Reference proteome</keyword>
<evidence type="ECO:0000256" key="7">
    <source>
        <dbReference type="ARBA" id="ARBA00022989"/>
    </source>
</evidence>
<evidence type="ECO:0000259" key="15">
    <source>
        <dbReference type="Pfam" id="PF20805"/>
    </source>
</evidence>
<dbReference type="Proteomes" id="UP000695007">
    <property type="component" value="Unplaced"/>
</dbReference>
<dbReference type="GO" id="GO:0007157">
    <property type="term" value="P:heterophilic cell-cell adhesion via plasma membrane cell adhesion molecules"/>
    <property type="evidence" value="ECO:0007669"/>
    <property type="project" value="UniProtKB-ARBA"/>
</dbReference>
<dbReference type="Gene3D" id="2.60.40.1530">
    <property type="entry name" value="ntegrin, alpha v. Chain A, domain 4"/>
    <property type="match status" value="1"/>
</dbReference>
<evidence type="ECO:0000313" key="18">
    <source>
        <dbReference type="RefSeq" id="XP_011502569.1"/>
    </source>
</evidence>
<feature type="repeat" description="FG-GAP" evidence="12">
    <location>
        <begin position="402"/>
        <end position="464"/>
    </location>
</feature>
<dbReference type="SMART" id="SM00191">
    <property type="entry name" value="Int_alpha"/>
    <property type="match status" value="5"/>
</dbReference>
<proteinExistence type="inferred from homology"/>
<name>A0AAJ6YQX5_9HYME</name>
<dbReference type="InterPro" id="IPR048285">
    <property type="entry name" value="Integrin_alpha_Ig-like_2"/>
</dbReference>
<dbReference type="GO" id="GO:0007160">
    <property type="term" value="P:cell-matrix adhesion"/>
    <property type="evidence" value="ECO:0007669"/>
    <property type="project" value="TreeGrafter"/>
</dbReference>
<comment type="subcellular location">
    <subcellularLocation>
        <location evidence="1 13">Membrane</location>
        <topology evidence="1 13">Single-pass type I membrane protein</topology>
    </subcellularLocation>
</comment>
<keyword evidence="6 13" id="KW-0130">Cell adhesion</keyword>
<dbReference type="InterPro" id="IPR028994">
    <property type="entry name" value="Integrin_alpha_N"/>
</dbReference>
<keyword evidence="9 13" id="KW-0472">Membrane</keyword>
<dbReference type="KEGG" id="csol:105365968"/>
<sequence>MFGFSVAQYRDEKHRGWIIVGAPLNQTYQKDIEKGGAVFKCDIAEDNRCFPIEFDKKGIDYVRSTKNSKGIEPIDDKSYQWFGATISTSMKDGGPLLACAPKYHWFGYIKANWSVAGFKDVVGTCWINSMSDGSSIEYSPCRNNDTAGHHRQGMCQAGIGAALTKDGKRLFIGAPGSWYWQGQLFTIESNRTLPFVPIKEIHGTTIKEGITSSYEQLNLLATAEGPAHEDNNYLGYSVSVGDFLGNSDSGVAVGVPRGAELHGKVLLFTSQLFNHQNITGEQMGAYFGYALAVNDIDGDDRDDLIITAPFYSQPEFSGIKIETGRIYIFYQGKGLTKYHKYDIRNGENNRGQFGLSVASLGDINLDGFGDFVVGEPYGGIENRGAIYIYHGTKEGVESKYSQVIYSENLEKPIRTFGWSVSGGLDLDGNNYPDIVVGAYESNTVTYFRSRPVISMYSEINFLSKSINIHNKTCTLSDGSAVACSELKICCMYTGLGSWSQHNFIVHLLLDDKKKKNPRLFFLEFENKHILNWTISIIKNEHHCRHIKVYVTQHLRDKLTSLDAEMYIELFQDDKELLSNSRKRNPKKKLMAILGPKNIRKRDSLTIKKNCGSDDICIPDLIINVIKNVDKYLVGSGKILELEVKIHNLGEDAFETVFYLQLPIGIDYINIESQNKSTEVIIQCSAPKSSNNNTLRCDIGNPLPEGKFVKFKIFLQPIILHDMKSTYELYMKVNSTNFEKSDTFNNNLYNISLPIWIETDLSIEGDSKPQEIDFNSIDYTNSDSNLPMNTYELGPIVTHNYTIRNNGPSTILHMTTSLIWAAETYSGDILLYLIDQPDVSSNKIQCDSANANYLGFKERKIQNIIKTSDELQKLTDNVLRPSSLNTENYKNNLIKFQNSKGILKTSIQQSKLYSKKNNNESINRDLQLRILRKTFRFSRNATNLLPQTIENKINEVSIFNTSCNTAQCVNLQCSVGPLIKDEEVSISARYQINIKSLKKITQSEKIKVSTKLLVIVTSQPFIGEAAESIVRSYEIITVILPITNMYNLDIIPLWIVVISACAGTTILLLLAYLLYKCGFFKRNRPINVPEKELLNRPRRYLNQD</sequence>
<dbReference type="PROSITE" id="PS00242">
    <property type="entry name" value="INTEGRIN_ALPHA"/>
    <property type="match status" value="1"/>
</dbReference>
<reference evidence="18" key="1">
    <citation type="submission" date="2025-08" db="UniProtKB">
        <authorList>
            <consortium name="RefSeq"/>
        </authorList>
    </citation>
    <scope>IDENTIFICATION</scope>
</reference>
<dbReference type="InterPro" id="IPR013649">
    <property type="entry name" value="Integrin_alpha_Ig-like_1"/>
</dbReference>
<keyword evidence="8 13" id="KW-0401">Integrin</keyword>
<protein>
    <submittedName>
        <fullName evidence="18">Integrin alpha-PS2-like</fullName>
    </submittedName>
</protein>
<comment type="similarity">
    <text evidence="2 13">Belongs to the integrin alpha chain family.</text>
</comment>
<evidence type="ECO:0000256" key="6">
    <source>
        <dbReference type="ARBA" id="ARBA00022889"/>
    </source>
</evidence>
<keyword evidence="10 13" id="KW-0675">Receptor</keyword>
<evidence type="ECO:0000256" key="5">
    <source>
        <dbReference type="ARBA" id="ARBA00022737"/>
    </source>
</evidence>
<dbReference type="Pfam" id="PF20805">
    <property type="entry name" value="Integrin_A_Ig_2"/>
    <property type="match status" value="1"/>
</dbReference>
<evidence type="ECO:0000256" key="8">
    <source>
        <dbReference type="ARBA" id="ARBA00023037"/>
    </source>
</evidence>
<dbReference type="AlphaFoldDB" id="A0AAJ6YQX5"/>
<evidence type="ECO:0000256" key="9">
    <source>
        <dbReference type="ARBA" id="ARBA00023136"/>
    </source>
</evidence>
<organism evidence="17 18">
    <name type="scientific">Ceratosolen solmsi marchali</name>
    <dbReference type="NCBI Taxonomy" id="326594"/>
    <lineage>
        <taxon>Eukaryota</taxon>
        <taxon>Metazoa</taxon>
        <taxon>Ecdysozoa</taxon>
        <taxon>Arthropoda</taxon>
        <taxon>Hexapoda</taxon>
        <taxon>Insecta</taxon>
        <taxon>Pterygota</taxon>
        <taxon>Neoptera</taxon>
        <taxon>Endopterygota</taxon>
        <taxon>Hymenoptera</taxon>
        <taxon>Apocrita</taxon>
        <taxon>Proctotrupomorpha</taxon>
        <taxon>Chalcidoidea</taxon>
        <taxon>Agaonidae</taxon>
        <taxon>Agaoninae</taxon>
        <taxon>Ceratosolen</taxon>
    </lineage>
</organism>
<dbReference type="Gene3D" id="2.130.10.130">
    <property type="entry name" value="Integrin alpha, N-terminal"/>
    <property type="match status" value="1"/>
</dbReference>
<feature type="repeat" description="FG-GAP" evidence="12">
    <location>
        <begin position="220"/>
        <end position="273"/>
    </location>
</feature>
<accession>A0AAJ6YQX5</accession>